<sequence>MGGGRLKQKELPPDFATPIATRDRVAPAAYNPFAVQRPDFVQQMVIEEEDETRNSLLVIDNRDDRVISPFQNWLAQEIMSNAASHRLLAGRSRPLGSQGDSRLRRILGTGANTFLGKRRLLRTQRLRLQPRETGDLALGAATNLAKLTSIAREAAECC</sequence>
<gene>
    <name evidence="1" type="ORF">AK812_SmicGene10285</name>
</gene>
<dbReference type="AlphaFoldDB" id="A0A1Q9EGC2"/>
<reference evidence="1 2" key="1">
    <citation type="submission" date="2016-02" db="EMBL/GenBank/DDBJ databases">
        <title>Genome analysis of coral dinoflagellate symbionts highlights evolutionary adaptations to a symbiotic lifestyle.</title>
        <authorList>
            <person name="Aranda M."/>
            <person name="Li Y."/>
            <person name="Liew Y.J."/>
            <person name="Baumgarten S."/>
            <person name="Simakov O."/>
            <person name="Wilson M."/>
            <person name="Piel J."/>
            <person name="Ashoor H."/>
            <person name="Bougouffa S."/>
            <person name="Bajic V.B."/>
            <person name="Ryu T."/>
            <person name="Ravasi T."/>
            <person name="Bayer T."/>
            <person name="Micklem G."/>
            <person name="Kim H."/>
            <person name="Bhak J."/>
            <person name="Lajeunesse T.C."/>
            <person name="Voolstra C.R."/>
        </authorList>
    </citation>
    <scope>NUCLEOTIDE SEQUENCE [LARGE SCALE GENOMIC DNA]</scope>
    <source>
        <strain evidence="1 2">CCMP2467</strain>
    </source>
</reference>
<protein>
    <submittedName>
        <fullName evidence="1">Uncharacterized protein</fullName>
    </submittedName>
</protein>
<accession>A0A1Q9EGC2</accession>
<name>A0A1Q9EGC2_SYMMI</name>
<proteinExistence type="predicted"/>
<keyword evidence="2" id="KW-1185">Reference proteome</keyword>
<dbReference type="Proteomes" id="UP000186817">
    <property type="component" value="Unassembled WGS sequence"/>
</dbReference>
<evidence type="ECO:0000313" key="2">
    <source>
        <dbReference type="Proteomes" id="UP000186817"/>
    </source>
</evidence>
<dbReference type="EMBL" id="LSRX01000160">
    <property type="protein sequence ID" value="OLQ06441.1"/>
    <property type="molecule type" value="Genomic_DNA"/>
</dbReference>
<evidence type="ECO:0000313" key="1">
    <source>
        <dbReference type="EMBL" id="OLQ06441.1"/>
    </source>
</evidence>
<organism evidence="1 2">
    <name type="scientific">Symbiodinium microadriaticum</name>
    <name type="common">Dinoflagellate</name>
    <name type="synonym">Zooxanthella microadriatica</name>
    <dbReference type="NCBI Taxonomy" id="2951"/>
    <lineage>
        <taxon>Eukaryota</taxon>
        <taxon>Sar</taxon>
        <taxon>Alveolata</taxon>
        <taxon>Dinophyceae</taxon>
        <taxon>Suessiales</taxon>
        <taxon>Symbiodiniaceae</taxon>
        <taxon>Symbiodinium</taxon>
    </lineage>
</organism>
<comment type="caution">
    <text evidence="1">The sequence shown here is derived from an EMBL/GenBank/DDBJ whole genome shotgun (WGS) entry which is preliminary data.</text>
</comment>